<evidence type="ECO:0000259" key="2">
    <source>
        <dbReference type="Pfam" id="PF20152"/>
    </source>
</evidence>
<dbReference type="AlphaFoldDB" id="A0A4S8L3X8"/>
<feature type="domain" description="DUF6534" evidence="2">
    <location>
        <begin position="39"/>
        <end position="103"/>
    </location>
</feature>
<sequence>MSQGDSYSVSNIEGIIHPELTTIGTMTFKVTFALNASLAALCDVIATAALLLPLRTVSKTIGLTRTENMIQKLLQYIITRGILVTALQICMMTIFLAVPDELLCASKLKQSLCHNNDRNVNVILWGKAKSNHLNRLNSRSHLRNAGIQPETLLSTLRFGDNNPTNRMDPETGYVLAIKSDSPEVTVDHGTQDTFRNIGGGVHIMHHQMEAHI</sequence>
<proteinExistence type="predicted"/>
<evidence type="ECO:0000313" key="3">
    <source>
        <dbReference type="EMBL" id="THU83071.1"/>
    </source>
</evidence>
<keyword evidence="1" id="KW-1133">Transmembrane helix</keyword>
<organism evidence="3 4">
    <name type="scientific">Dendrothele bispora (strain CBS 962.96)</name>
    <dbReference type="NCBI Taxonomy" id="1314807"/>
    <lineage>
        <taxon>Eukaryota</taxon>
        <taxon>Fungi</taxon>
        <taxon>Dikarya</taxon>
        <taxon>Basidiomycota</taxon>
        <taxon>Agaricomycotina</taxon>
        <taxon>Agaricomycetes</taxon>
        <taxon>Agaricomycetidae</taxon>
        <taxon>Agaricales</taxon>
        <taxon>Agaricales incertae sedis</taxon>
        <taxon>Dendrothele</taxon>
    </lineage>
</organism>
<reference evidence="3 4" key="1">
    <citation type="journal article" date="2019" name="Nat. Ecol. Evol.">
        <title>Megaphylogeny resolves global patterns of mushroom evolution.</title>
        <authorList>
            <person name="Varga T."/>
            <person name="Krizsan K."/>
            <person name="Foldi C."/>
            <person name="Dima B."/>
            <person name="Sanchez-Garcia M."/>
            <person name="Sanchez-Ramirez S."/>
            <person name="Szollosi G.J."/>
            <person name="Szarkandi J.G."/>
            <person name="Papp V."/>
            <person name="Albert L."/>
            <person name="Andreopoulos W."/>
            <person name="Angelini C."/>
            <person name="Antonin V."/>
            <person name="Barry K.W."/>
            <person name="Bougher N.L."/>
            <person name="Buchanan P."/>
            <person name="Buyck B."/>
            <person name="Bense V."/>
            <person name="Catcheside P."/>
            <person name="Chovatia M."/>
            <person name="Cooper J."/>
            <person name="Damon W."/>
            <person name="Desjardin D."/>
            <person name="Finy P."/>
            <person name="Geml J."/>
            <person name="Haridas S."/>
            <person name="Hughes K."/>
            <person name="Justo A."/>
            <person name="Karasinski D."/>
            <person name="Kautmanova I."/>
            <person name="Kiss B."/>
            <person name="Kocsube S."/>
            <person name="Kotiranta H."/>
            <person name="LaButti K.M."/>
            <person name="Lechner B.E."/>
            <person name="Liimatainen K."/>
            <person name="Lipzen A."/>
            <person name="Lukacs Z."/>
            <person name="Mihaltcheva S."/>
            <person name="Morgado L.N."/>
            <person name="Niskanen T."/>
            <person name="Noordeloos M.E."/>
            <person name="Ohm R.A."/>
            <person name="Ortiz-Santana B."/>
            <person name="Ovrebo C."/>
            <person name="Racz N."/>
            <person name="Riley R."/>
            <person name="Savchenko A."/>
            <person name="Shiryaev A."/>
            <person name="Soop K."/>
            <person name="Spirin V."/>
            <person name="Szebenyi C."/>
            <person name="Tomsovsky M."/>
            <person name="Tulloss R.E."/>
            <person name="Uehling J."/>
            <person name="Grigoriev I.V."/>
            <person name="Vagvolgyi C."/>
            <person name="Papp T."/>
            <person name="Martin F.M."/>
            <person name="Miettinen O."/>
            <person name="Hibbett D.S."/>
            <person name="Nagy L.G."/>
        </authorList>
    </citation>
    <scope>NUCLEOTIDE SEQUENCE [LARGE SCALE GENOMIC DNA]</scope>
    <source>
        <strain evidence="3 4">CBS 962.96</strain>
    </source>
</reference>
<dbReference type="Proteomes" id="UP000297245">
    <property type="component" value="Unassembled WGS sequence"/>
</dbReference>
<dbReference type="InterPro" id="IPR045339">
    <property type="entry name" value="DUF6534"/>
</dbReference>
<evidence type="ECO:0000313" key="4">
    <source>
        <dbReference type="Proteomes" id="UP000297245"/>
    </source>
</evidence>
<dbReference type="EMBL" id="ML179688">
    <property type="protein sequence ID" value="THU83071.1"/>
    <property type="molecule type" value="Genomic_DNA"/>
</dbReference>
<evidence type="ECO:0000256" key="1">
    <source>
        <dbReference type="SAM" id="Phobius"/>
    </source>
</evidence>
<gene>
    <name evidence="3" type="ORF">K435DRAFT_871665</name>
</gene>
<keyword evidence="4" id="KW-1185">Reference proteome</keyword>
<keyword evidence="1" id="KW-0812">Transmembrane</keyword>
<feature type="transmembrane region" description="Helical" evidence="1">
    <location>
        <begin position="73"/>
        <end position="98"/>
    </location>
</feature>
<feature type="transmembrane region" description="Helical" evidence="1">
    <location>
        <begin position="32"/>
        <end position="52"/>
    </location>
</feature>
<dbReference type="OrthoDB" id="2792702at2759"/>
<accession>A0A4S8L3X8</accession>
<dbReference type="Pfam" id="PF20152">
    <property type="entry name" value="DUF6534"/>
    <property type="match status" value="1"/>
</dbReference>
<name>A0A4S8L3X8_DENBC</name>
<keyword evidence="1" id="KW-0472">Membrane</keyword>
<protein>
    <recommendedName>
        <fullName evidence="2">DUF6534 domain-containing protein</fullName>
    </recommendedName>
</protein>